<protein>
    <submittedName>
        <fullName evidence="2">Transglutaminase</fullName>
    </submittedName>
</protein>
<evidence type="ECO:0000313" key="3">
    <source>
        <dbReference type="Proteomes" id="UP000239576"/>
    </source>
</evidence>
<feature type="domain" description="Transglutaminase-like" evidence="1">
    <location>
        <begin position="178"/>
        <end position="242"/>
    </location>
</feature>
<evidence type="ECO:0000313" key="2">
    <source>
        <dbReference type="EMBL" id="PSB25647.1"/>
    </source>
</evidence>
<dbReference type="SUPFAM" id="SSF54001">
    <property type="entry name" value="Cysteine proteinases"/>
    <property type="match status" value="1"/>
</dbReference>
<keyword evidence="3" id="KW-1185">Reference proteome</keyword>
<dbReference type="SMART" id="SM00460">
    <property type="entry name" value="TGc"/>
    <property type="match status" value="1"/>
</dbReference>
<reference evidence="3" key="1">
    <citation type="submission" date="2018-02" db="EMBL/GenBank/DDBJ databases">
        <authorList>
            <person name="Moore K."/>
            <person name="Momper L."/>
        </authorList>
    </citation>
    <scope>NUCLEOTIDE SEQUENCE [LARGE SCALE GENOMIC DNA]</scope>
    <source>
        <strain evidence="3">ULC18</strain>
    </source>
</reference>
<dbReference type="PANTHER" id="PTHR33490:SF1">
    <property type="entry name" value="SLL1233 PROTEIN"/>
    <property type="match status" value="1"/>
</dbReference>
<accession>A0A2T1DYQ9</accession>
<comment type="caution">
    <text evidence="2">The sequence shown here is derived from an EMBL/GenBank/DDBJ whole genome shotgun (WGS) entry which is preliminary data.</text>
</comment>
<sequence length="289" mass="31756">MLYQISHTTHYAYSQPVSLLPHVVRLRPRSDGWQTLRSVSMLVTPTPLQEAVVTDLDGNTLVKLWFEPDQTEALTVQVLSQVETHHTNPFDYVPEAWATQLPIDYPSSLLLQLQPYLGGQQVPYATGVDPIALQLAQAIAQAVEGNTIRFLGELNQRIYAGCQYMIRETGDPLPAGVTWTTRSGTCRDFAVLFVEVCRAIGLAARFVSGYQEGDPNSDDRHLHAWAEVYLPGGGWRGYDPTQGLAVTDRHIALVASPLSSYAAPISGAFKQVNGAQSTMTYQLTIQGLA</sequence>
<proteinExistence type="predicted"/>
<dbReference type="Pfam" id="PF01841">
    <property type="entry name" value="Transglut_core"/>
    <property type="match status" value="1"/>
</dbReference>
<organism evidence="2 3">
    <name type="scientific">Stenomitos frigidus ULC18</name>
    <dbReference type="NCBI Taxonomy" id="2107698"/>
    <lineage>
        <taxon>Bacteria</taxon>
        <taxon>Bacillati</taxon>
        <taxon>Cyanobacteriota</taxon>
        <taxon>Cyanophyceae</taxon>
        <taxon>Leptolyngbyales</taxon>
        <taxon>Leptolyngbyaceae</taxon>
        <taxon>Stenomitos</taxon>
    </lineage>
</organism>
<reference evidence="2 3" key="2">
    <citation type="submission" date="2018-03" db="EMBL/GenBank/DDBJ databases">
        <title>The ancient ancestry and fast evolution of plastids.</title>
        <authorList>
            <person name="Moore K.R."/>
            <person name="Magnabosco C."/>
            <person name="Momper L."/>
            <person name="Gold D.A."/>
            <person name="Bosak T."/>
            <person name="Fournier G.P."/>
        </authorList>
    </citation>
    <scope>NUCLEOTIDE SEQUENCE [LARGE SCALE GENOMIC DNA]</scope>
    <source>
        <strain evidence="2 3">ULC18</strain>
    </source>
</reference>
<dbReference type="Gene3D" id="3.10.620.30">
    <property type="match status" value="1"/>
</dbReference>
<dbReference type="RefSeq" id="WP_106258864.1">
    <property type="nucleotide sequence ID" value="NZ_CAWNSW010000161.1"/>
</dbReference>
<name>A0A2T1DYQ9_9CYAN</name>
<dbReference type="EMBL" id="PVWK01000123">
    <property type="protein sequence ID" value="PSB25647.1"/>
    <property type="molecule type" value="Genomic_DNA"/>
</dbReference>
<dbReference type="InterPro" id="IPR013589">
    <property type="entry name" value="Bac_transglu_N"/>
</dbReference>
<dbReference type="InterPro" id="IPR038765">
    <property type="entry name" value="Papain-like_cys_pep_sf"/>
</dbReference>
<dbReference type="Pfam" id="PF08379">
    <property type="entry name" value="Bact_transglu_N"/>
    <property type="match status" value="1"/>
</dbReference>
<gene>
    <name evidence="2" type="ORF">C7B82_22790</name>
</gene>
<dbReference type="PANTHER" id="PTHR33490">
    <property type="entry name" value="BLR5614 PROTEIN-RELATED"/>
    <property type="match status" value="1"/>
</dbReference>
<dbReference type="OrthoDB" id="9787782at2"/>
<dbReference type="InterPro" id="IPR002931">
    <property type="entry name" value="Transglutaminase-like"/>
</dbReference>
<dbReference type="Proteomes" id="UP000239576">
    <property type="component" value="Unassembled WGS sequence"/>
</dbReference>
<dbReference type="AlphaFoldDB" id="A0A2T1DYQ9"/>
<evidence type="ECO:0000259" key="1">
    <source>
        <dbReference type="SMART" id="SM00460"/>
    </source>
</evidence>